<dbReference type="AlphaFoldDB" id="A0AAD0RZT2"/>
<dbReference type="PIRSF" id="PIRSF028234">
    <property type="entry name" value="UCP028234"/>
    <property type="match status" value="1"/>
</dbReference>
<dbReference type="PANTHER" id="PTHR38451">
    <property type="entry name" value="TRNA (ADENINE(22)-N(1))-METHYLTRANSFERASE"/>
    <property type="match status" value="1"/>
</dbReference>
<dbReference type="FunFam" id="3.40.50.150:FF:000442">
    <property type="entry name" value="tRNA (Adenine22-N1)-methyltransferase TrmK"/>
    <property type="match status" value="1"/>
</dbReference>
<organism evidence="1 2">
    <name type="scientific">Pseudoalteromonas lipolytica</name>
    <dbReference type="NCBI Taxonomy" id="570156"/>
    <lineage>
        <taxon>Bacteria</taxon>
        <taxon>Pseudomonadati</taxon>
        <taxon>Pseudomonadota</taxon>
        <taxon>Gammaproteobacteria</taxon>
        <taxon>Alteromonadales</taxon>
        <taxon>Pseudoalteromonadaceae</taxon>
        <taxon>Pseudoalteromonas</taxon>
    </lineage>
</organism>
<evidence type="ECO:0000313" key="2">
    <source>
        <dbReference type="Proteomes" id="UP000264605"/>
    </source>
</evidence>
<dbReference type="EMBL" id="CP032090">
    <property type="protein sequence ID" value="AXV64904.1"/>
    <property type="molecule type" value="Genomic_DNA"/>
</dbReference>
<dbReference type="InterPro" id="IPR016876">
    <property type="entry name" value="UCP028234"/>
</dbReference>
<dbReference type="Proteomes" id="UP000264605">
    <property type="component" value="Chromosome"/>
</dbReference>
<dbReference type="PANTHER" id="PTHR38451:SF1">
    <property type="entry name" value="TRNA (ADENINE(22)-N(1))-METHYLTRANSFERASE"/>
    <property type="match status" value="1"/>
</dbReference>
<protein>
    <recommendedName>
        <fullName evidence="3">SAM-dependent methyltransferase</fullName>
    </recommendedName>
</protein>
<evidence type="ECO:0000313" key="1">
    <source>
        <dbReference type="EMBL" id="AXV64904.1"/>
    </source>
</evidence>
<evidence type="ECO:0008006" key="3">
    <source>
        <dbReference type="Google" id="ProtNLM"/>
    </source>
</evidence>
<dbReference type="KEGG" id="pdj:D0907_06275"/>
<dbReference type="RefSeq" id="WP_036969481.1">
    <property type="nucleotide sequence ID" value="NZ_CP032090.1"/>
</dbReference>
<proteinExistence type="predicted"/>
<accession>A0AAD0RZT2</accession>
<gene>
    <name evidence="1" type="ORF">D0907_06275</name>
</gene>
<dbReference type="GeneID" id="99505056"/>
<dbReference type="InterPro" id="IPR029063">
    <property type="entry name" value="SAM-dependent_MTases_sf"/>
</dbReference>
<sequence length="219" mass="25355">MALSKRLSAIAQMVPNEYDEIWDCCCDHGFLGMQLLKDNRADQIHFVDIVPELMQSLQQTLARFSTEEQRGHWQVHCQDVATISLTPQKRHLVIIAGVGGDLMCQFISQIQAHNHLAHIDFIVCPVHHSYKVRSHLQSLDFGLVAEHLISENRRFYELMFVSASAKTPITRVGQGMWQLTNKEHQAYLGQLCAHYQRMLNQDADYYQQVLDEYTRLMRT</sequence>
<reference evidence="1 2" key="1">
    <citation type="submission" date="2018-08" db="EMBL/GenBank/DDBJ databases">
        <title>Draft genome sequence of Pseudoalteromonas donghaensis HJ51.</title>
        <authorList>
            <person name="Oh J."/>
            <person name="Roh D."/>
        </authorList>
    </citation>
    <scope>NUCLEOTIDE SEQUENCE [LARGE SCALE GENOMIC DNA]</scope>
    <source>
        <strain evidence="1 2">HJ51</strain>
    </source>
</reference>
<name>A0AAD0RZT2_9GAMM</name>
<dbReference type="Gene3D" id="3.40.50.150">
    <property type="entry name" value="Vaccinia Virus protein VP39"/>
    <property type="match status" value="1"/>
</dbReference>
<dbReference type="Pfam" id="PF12847">
    <property type="entry name" value="Methyltransf_18"/>
    <property type="match status" value="1"/>
</dbReference>
<dbReference type="SUPFAM" id="SSF53335">
    <property type="entry name" value="S-adenosyl-L-methionine-dependent methyltransferases"/>
    <property type="match status" value="1"/>
</dbReference>